<dbReference type="EMBL" id="AP023439">
    <property type="protein sequence ID" value="BCL18265.1"/>
    <property type="molecule type" value="Genomic_DNA"/>
</dbReference>
<organism evidence="1 2">
    <name type="scientific">Streptomyces tuirus</name>
    <dbReference type="NCBI Taxonomy" id="68278"/>
    <lineage>
        <taxon>Bacteria</taxon>
        <taxon>Bacillati</taxon>
        <taxon>Actinomycetota</taxon>
        <taxon>Actinomycetes</taxon>
        <taxon>Kitasatosporales</taxon>
        <taxon>Streptomycetaceae</taxon>
        <taxon>Streptomyces</taxon>
    </lineage>
</organism>
<name>A0A7G1NAP5_9ACTN</name>
<evidence type="ECO:0000313" key="2">
    <source>
        <dbReference type="Proteomes" id="UP000516373"/>
    </source>
</evidence>
<dbReference type="RefSeq" id="WP_190895875.1">
    <property type="nucleotide sequence ID" value="NZ_AP023439.1"/>
</dbReference>
<accession>A0A7G1NAP5</accession>
<sequence>MSSDESRPWWRSSEFKVAVVTGLIIASVSAGFSLLTAPDDPPEIVTYKVKYQNNTESQRDNVVVSVAIPPGAEYVMGSTYAATSKTNDRWTVTSDGITGRGLNMGSYAPGGGAYLKFQVRPRGKTTFTCASNGETGSVTVSAGDQLQIWVTC</sequence>
<protein>
    <submittedName>
        <fullName evidence="1">Uncharacterized protein</fullName>
    </submittedName>
</protein>
<dbReference type="AlphaFoldDB" id="A0A7G1NAP5"/>
<gene>
    <name evidence="1" type="ORF">GCM10017668_01080</name>
</gene>
<proteinExistence type="predicted"/>
<reference evidence="1 2" key="1">
    <citation type="journal article" date="2014" name="Int. J. Syst. Evol. Microbiol.">
        <title>Complete genome sequence of Corynebacterium casei LMG S-19264T (=DSM 44701T), isolated from a smear-ripened cheese.</title>
        <authorList>
            <consortium name="US DOE Joint Genome Institute (JGI-PGF)"/>
            <person name="Walter F."/>
            <person name="Albersmeier A."/>
            <person name="Kalinowski J."/>
            <person name="Ruckert C."/>
        </authorList>
    </citation>
    <scope>NUCLEOTIDE SEQUENCE [LARGE SCALE GENOMIC DNA]</scope>
    <source>
        <strain evidence="1 2">JCM 4255</strain>
    </source>
</reference>
<dbReference type="KEGG" id="stui:GCM10017668_01080"/>
<evidence type="ECO:0000313" key="1">
    <source>
        <dbReference type="EMBL" id="BCL18265.1"/>
    </source>
</evidence>
<dbReference type="Proteomes" id="UP000516373">
    <property type="component" value="Chromosome"/>
</dbReference>